<dbReference type="AlphaFoldDB" id="A0AAW1C002"/>
<feature type="region of interest" description="Disordered" evidence="9">
    <location>
        <begin position="1"/>
        <end position="25"/>
    </location>
</feature>
<proteinExistence type="inferred from homology"/>
<feature type="region of interest" description="Disordered" evidence="9">
    <location>
        <begin position="522"/>
        <end position="551"/>
    </location>
</feature>
<evidence type="ECO:0000313" key="13">
    <source>
        <dbReference type="Proteomes" id="UP001474421"/>
    </source>
</evidence>
<dbReference type="SUPFAM" id="SSF46689">
    <property type="entry name" value="Homeodomain-like"/>
    <property type="match status" value="1"/>
</dbReference>
<feature type="compositionally biased region" description="Basic residues" evidence="9">
    <location>
        <begin position="73"/>
        <end position="83"/>
    </location>
</feature>
<accession>A0AAW1C002</accession>
<evidence type="ECO:0000256" key="4">
    <source>
        <dbReference type="ARBA" id="ARBA00023125"/>
    </source>
</evidence>
<feature type="compositionally biased region" description="Basic residues" evidence="9">
    <location>
        <begin position="1"/>
        <end position="10"/>
    </location>
</feature>
<evidence type="ECO:0000256" key="3">
    <source>
        <dbReference type="ARBA" id="ARBA00023015"/>
    </source>
</evidence>
<comment type="subcellular location">
    <subcellularLocation>
        <location evidence="1 8">Nucleus</location>
    </subcellularLocation>
</comment>
<evidence type="ECO:0000256" key="5">
    <source>
        <dbReference type="ARBA" id="ARBA00023155"/>
    </source>
</evidence>
<keyword evidence="7 8" id="KW-0539">Nucleus</keyword>
<sequence>MERPSGRRLGKQAGGTAGGHARWGGRWAELGSSRELTALSPAPFSRRRQLCRSRRETGFVPEGGGQLQELGRCARRQLRRRSPVARQGPGAERARGLEQLPESPSRRARGGSLPLLPFPPPASDMEEASRLLAGLPPPPPGAAGDPSPHRLQAPPGPPQPQAAPGLQDTGDILQQIMAITDQSLDEAQARKHALNCHRMKPALFSVLCDIKEKTVLSIRGIQEEDPPDAQLMRLDNMLLAEGVSGPEKRGRGGPAAIAATSGGCPNDNSIEHSDYRAKLSQIRQIYHSELEKYEQACSEFTTHVMNLLREQSRTRPISPKEIERMVNIIHGKFSTIQMQLKQSTCEAVMILRSRFLDARRKRRNFSKQATEVLNEYFYSHLSNPYPSEEAKEELAKKGGITVSQVSNWFGNKRIRYKKNMGKFQEEANIYAAKTAVDATNVVAQGNQTSSPPTPNSGSSGSFKMTNSGDSFINLQSLSSYQNSPVGANVQSQMDSLHHVIHQAGRYDSIVGNPLYSTQRIDANGSWQDATTPSSITSPTGDPGSINSDASN</sequence>
<evidence type="ECO:0000259" key="11">
    <source>
        <dbReference type="PROSITE" id="PS51978"/>
    </source>
</evidence>
<dbReference type="InterPro" id="IPR009057">
    <property type="entry name" value="Homeodomain-like_sf"/>
</dbReference>
<dbReference type="Pfam" id="PF05920">
    <property type="entry name" value="Homeobox_KN"/>
    <property type="match status" value="1"/>
</dbReference>
<dbReference type="SMART" id="SM00389">
    <property type="entry name" value="HOX"/>
    <property type="match status" value="1"/>
</dbReference>
<dbReference type="Pfam" id="PF03792">
    <property type="entry name" value="PBC"/>
    <property type="match status" value="1"/>
</dbReference>
<feature type="region of interest" description="Disordered" evidence="9">
    <location>
        <begin position="444"/>
        <end position="464"/>
    </location>
</feature>
<evidence type="ECO:0000256" key="6">
    <source>
        <dbReference type="ARBA" id="ARBA00023163"/>
    </source>
</evidence>
<evidence type="ECO:0000256" key="1">
    <source>
        <dbReference type="ARBA" id="ARBA00004123"/>
    </source>
</evidence>
<reference evidence="12 13" key="1">
    <citation type="journal article" date="2024" name="Proc. Natl. Acad. Sci. U.S.A.">
        <title>The genetic regulatory architecture and epigenomic basis for age-related changes in rattlesnake venom.</title>
        <authorList>
            <person name="Hogan M.P."/>
            <person name="Holding M.L."/>
            <person name="Nystrom G.S."/>
            <person name="Colston T.J."/>
            <person name="Bartlett D.A."/>
            <person name="Mason A.J."/>
            <person name="Ellsworth S.A."/>
            <person name="Rautsaw R.M."/>
            <person name="Lawrence K.C."/>
            <person name="Strickland J.L."/>
            <person name="He B."/>
            <person name="Fraser P."/>
            <person name="Margres M.J."/>
            <person name="Gilbert D.M."/>
            <person name="Gibbs H.L."/>
            <person name="Parkinson C.L."/>
            <person name="Rokyta D.R."/>
        </authorList>
    </citation>
    <scope>NUCLEOTIDE SEQUENCE [LARGE SCALE GENOMIC DNA]</scope>
    <source>
        <strain evidence="12">DRR0105</strain>
    </source>
</reference>
<dbReference type="InterPro" id="IPR005542">
    <property type="entry name" value="PBX_PBC_dom"/>
</dbReference>
<dbReference type="Proteomes" id="UP001474421">
    <property type="component" value="Unassembled WGS sequence"/>
</dbReference>
<dbReference type="InterPro" id="IPR001356">
    <property type="entry name" value="HD"/>
</dbReference>
<dbReference type="Gene3D" id="1.10.10.60">
    <property type="entry name" value="Homeodomain-like"/>
    <property type="match status" value="1"/>
</dbReference>
<keyword evidence="6" id="KW-0804">Transcription</keyword>
<evidence type="ECO:0000256" key="2">
    <source>
        <dbReference type="ARBA" id="ARBA00007601"/>
    </source>
</evidence>
<feature type="region of interest" description="Disordered" evidence="9">
    <location>
        <begin position="245"/>
        <end position="264"/>
    </location>
</feature>
<dbReference type="GO" id="GO:0003677">
    <property type="term" value="F:DNA binding"/>
    <property type="evidence" value="ECO:0007669"/>
    <property type="project" value="UniProtKB-UniRule"/>
</dbReference>
<evidence type="ECO:0000256" key="8">
    <source>
        <dbReference type="PROSITE-ProRule" id="PRU00108"/>
    </source>
</evidence>
<gene>
    <name evidence="12" type="ORF">NXF25_006225</name>
</gene>
<dbReference type="PROSITE" id="PS50071">
    <property type="entry name" value="HOMEOBOX_2"/>
    <property type="match status" value="1"/>
</dbReference>
<comment type="similarity">
    <text evidence="2">Belongs to the TALE/PBX homeobox family.</text>
</comment>
<organism evidence="12 13">
    <name type="scientific">Crotalus adamanteus</name>
    <name type="common">Eastern diamondback rattlesnake</name>
    <dbReference type="NCBI Taxonomy" id="8729"/>
    <lineage>
        <taxon>Eukaryota</taxon>
        <taxon>Metazoa</taxon>
        <taxon>Chordata</taxon>
        <taxon>Craniata</taxon>
        <taxon>Vertebrata</taxon>
        <taxon>Euteleostomi</taxon>
        <taxon>Lepidosauria</taxon>
        <taxon>Squamata</taxon>
        <taxon>Bifurcata</taxon>
        <taxon>Unidentata</taxon>
        <taxon>Episquamata</taxon>
        <taxon>Toxicofera</taxon>
        <taxon>Serpentes</taxon>
        <taxon>Colubroidea</taxon>
        <taxon>Viperidae</taxon>
        <taxon>Crotalinae</taxon>
        <taxon>Crotalus</taxon>
    </lineage>
</organism>
<keyword evidence="5 8" id="KW-0371">Homeobox</keyword>
<protein>
    <submittedName>
        <fullName evidence="12">Pre-B-cell leukemia transcription factor 4</fullName>
    </submittedName>
</protein>
<feature type="domain" description="Homeobox" evidence="10">
    <location>
        <begin position="356"/>
        <end position="419"/>
    </location>
</feature>
<keyword evidence="13" id="KW-1185">Reference proteome</keyword>
<evidence type="ECO:0000313" key="12">
    <source>
        <dbReference type="EMBL" id="KAK9407451.1"/>
    </source>
</evidence>
<keyword evidence="4 8" id="KW-0238">DNA-binding</keyword>
<dbReference type="PANTHER" id="PTHR11850">
    <property type="entry name" value="HOMEOBOX PROTEIN TRANSCRIPTION FACTORS"/>
    <property type="match status" value="1"/>
</dbReference>
<evidence type="ECO:0000256" key="9">
    <source>
        <dbReference type="SAM" id="MobiDB-lite"/>
    </source>
</evidence>
<feature type="compositionally biased region" description="Gly residues" evidence="9">
    <location>
        <begin position="12"/>
        <end position="22"/>
    </location>
</feature>
<dbReference type="CDD" id="cd00086">
    <property type="entry name" value="homeodomain"/>
    <property type="match status" value="1"/>
</dbReference>
<dbReference type="InterPro" id="IPR008422">
    <property type="entry name" value="KN_HD"/>
</dbReference>
<comment type="caution">
    <text evidence="12">The sequence shown here is derived from an EMBL/GenBank/DDBJ whole genome shotgun (WGS) entry which is preliminary data.</text>
</comment>
<dbReference type="GO" id="GO:0005634">
    <property type="term" value="C:nucleus"/>
    <property type="evidence" value="ECO:0007669"/>
    <property type="project" value="UniProtKB-SubCell"/>
</dbReference>
<feature type="region of interest" description="Disordered" evidence="9">
    <location>
        <begin position="57"/>
        <end position="167"/>
    </location>
</feature>
<dbReference type="PROSITE" id="PS51978">
    <property type="entry name" value="PBC"/>
    <property type="match status" value="1"/>
</dbReference>
<feature type="DNA-binding region" description="Homeobox" evidence="8">
    <location>
        <begin position="358"/>
        <end position="420"/>
    </location>
</feature>
<evidence type="ECO:0000256" key="7">
    <source>
        <dbReference type="ARBA" id="ARBA00023242"/>
    </source>
</evidence>
<dbReference type="GO" id="GO:0003700">
    <property type="term" value="F:DNA-binding transcription factor activity"/>
    <property type="evidence" value="ECO:0007669"/>
    <property type="project" value="InterPro"/>
</dbReference>
<dbReference type="FunFam" id="1.10.10.60:FF:000008">
    <property type="entry name" value="Pre-B-cell leukemia transcription factor 1"/>
    <property type="match status" value="1"/>
</dbReference>
<dbReference type="InterPro" id="IPR050224">
    <property type="entry name" value="TALE_homeobox"/>
</dbReference>
<evidence type="ECO:0000259" key="10">
    <source>
        <dbReference type="PROSITE" id="PS50071"/>
    </source>
</evidence>
<name>A0AAW1C002_CROAD</name>
<dbReference type="EMBL" id="JAOTOJ010000002">
    <property type="protein sequence ID" value="KAK9407451.1"/>
    <property type="molecule type" value="Genomic_DNA"/>
</dbReference>
<feature type="compositionally biased region" description="Low complexity" evidence="9">
    <location>
        <begin position="445"/>
        <end position="461"/>
    </location>
</feature>
<feature type="domain" description="PBC" evidence="11">
    <location>
        <begin position="164"/>
        <end position="357"/>
    </location>
</feature>
<keyword evidence="3" id="KW-0805">Transcription regulation</keyword>